<keyword evidence="3" id="KW-0964">Secreted</keyword>
<dbReference type="AlphaFoldDB" id="A0A2P5FRR7"/>
<keyword evidence="5" id="KW-0812">Transmembrane</keyword>
<dbReference type="InParanoid" id="A0A2P5FRR7"/>
<dbReference type="GO" id="GO:0004185">
    <property type="term" value="F:serine-type carboxypeptidase activity"/>
    <property type="evidence" value="ECO:0007669"/>
    <property type="project" value="UniProtKB-UniRule"/>
</dbReference>
<dbReference type="InterPro" id="IPR001563">
    <property type="entry name" value="Peptidase_S10"/>
</dbReference>
<dbReference type="Gene3D" id="6.10.250.940">
    <property type="match status" value="1"/>
</dbReference>
<evidence type="ECO:0000256" key="1">
    <source>
        <dbReference type="ARBA" id="ARBA00004613"/>
    </source>
</evidence>
<comment type="subcellular location">
    <subcellularLocation>
        <location evidence="1">Secreted</location>
    </subcellularLocation>
</comment>
<dbReference type="GO" id="GO:0006508">
    <property type="term" value="P:proteolysis"/>
    <property type="evidence" value="ECO:0007669"/>
    <property type="project" value="UniProtKB-KW"/>
</dbReference>
<keyword evidence="5" id="KW-1133">Transmembrane helix</keyword>
<dbReference type="OrthoDB" id="443318at2759"/>
<dbReference type="PANTHER" id="PTHR11802:SF399">
    <property type="entry name" value="CARBOXYPEPTIDASE"/>
    <property type="match status" value="1"/>
</dbReference>
<keyword evidence="4 6" id="KW-0121">Carboxypeptidase</keyword>
<evidence type="ECO:0000256" key="2">
    <source>
        <dbReference type="ARBA" id="ARBA00009431"/>
    </source>
</evidence>
<dbReference type="GO" id="GO:0005576">
    <property type="term" value="C:extracellular region"/>
    <property type="evidence" value="ECO:0007669"/>
    <property type="project" value="UniProtKB-SubCell"/>
</dbReference>
<dbReference type="SUPFAM" id="SSF53474">
    <property type="entry name" value="alpha/beta-Hydrolases"/>
    <property type="match status" value="1"/>
</dbReference>
<evidence type="ECO:0000313" key="7">
    <source>
        <dbReference type="Proteomes" id="UP000237000"/>
    </source>
</evidence>
<dbReference type="GO" id="GO:0005773">
    <property type="term" value="C:vacuole"/>
    <property type="evidence" value="ECO:0007669"/>
    <property type="project" value="TreeGrafter"/>
</dbReference>
<evidence type="ECO:0000313" key="6">
    <source>
        <dbReference type="EMBL" id="POO00496.1"/>
    </source>
</evidence>
<comment type="similarity">
    <text evidence="2 4">Belongs to the peptidase S10 family.</text>
</comment>
<protein>
    <recommendedName>
        <fullName evidence="4">Carboxypeptidase</fullName>
        <ecNumber evidence="4">3.4.16.-</ecNumber>
    </recommendedName>
</protein>
<dbReference type="EC" id="3.4.16.-" evidence="4"/>
<dbReference type="EMBL" id="JXTC01000012">
    <property type="protein sequence ID" value="POO00496.1"/>
    <property type="molecule type" value="Genomic_DNA"/>
</dbReference>
<keyword evidence="5" id="KW-0472">Membrane</keyword>
<feature type="transmembrane region" description="Helical" evidence="5">
    <location>
        <begin position="7"/>
        <end position="28"/>
    </location>
</feature>
<proteinExistence type="inferred from homology"/>
<evidence type="ECO:0000256" key="3">
    <source>
        <dbReference type="ARBA" id="ARBA00022525"/>
    </source>
</evidence>
<evidence type="ECO:0000256" key="4">
    <source>
        <dbReference type="RuleBase" id="RU361156"/>
    </source>
</evidence>
<dbReference type="PROSITE" id="PS00131">
    <property type="entry name" value="CARBOXYPEPT_SER_SER"/>
    <property type="match status" value="1"/>
</dbReference>
<dbReference type="Proteomes" id="UP000237000">
    <property type="component" value="Unassembled WGS sequence"/>
</dbReference>
<dbReference type="InterPro" id="IPR029058">
    <property type="entry name" value="AB_hydrolase_fold"/>
</dbReference>
<name>A0A2P5FRR7_TREOI</name>
<comment type="caution">
    <text evidence="6">The sequence shown here is derived from an EMBL/GenBank/DDBJ whole genome shotgun (WGS) entry which is preliminary data.</text>
</comment>
<dbReference type="InterPro" id="IPR018202">
    <property type="entry name" value="Ser_caboxypep_ser_AS"/>
</dbReference>
<dbReference type="PANTHER" id="PTHR11802">
    <property type="entry name" value="SERINE PROTEASE FAMILY S10 SERINE CARBOXYPEPTIDASE"/>
    <property type="match status" value="1"/>
</dbReference>
<keyword evidence="4" id="KW-0645">Protease</keyword>
<evidence type="ECO:0000256" key="5">
    <source>
        <dbReference type="SAM" id="Phobius"/>
    </source>
</evidence>
<dbReference type="Pfam" id="PF00450">
    <property type="entry name" value="Peptidase_S10"/>
    <property type="match status" value="1"/>
</dbReference>
<keyword evidence="7" id="KW-1185">Reference proteome</keyword>
<gene>
    <name evidence="6" type="primary">TorSCPL24</name>
    <name evidence="6" type="ORF">TorRG33x02_035700</name>
</gene>
<dbReference type="PRINTS" id="PR00724">
    <property type="entry name" value="CRBOXYPTASEC"/>
</dbReference>
<reference evidence="7" key="1">
    <citation type="submission" date="2016-06" db="EMBL/GenBank/DDBJ databases">
        <title>Parallel loss of symbiosis genes in relatives of nitrogen-fixing non-legume Parasponia.</title>
        <authorList>
            <person name="Van Velzen R."/>
            <person name="Holmer R."/>
            <person name="Bu F."/>
            <person name="Rutten L."/>
            <person name="Van Zeijl A."/>
            <person name="Liu W."/>
            <person name="Santuari L."/>
            <person name="Cao Q."/>
            <person name="Sharma T."/>
            <person name="Shen D."/>
            <person name="Roswanjaya Y."/>
            <person name="Wardhani T."/>
            <person name="Kalhor M.S."/>
            <person name="Jansen J."/>
            <person name="Van den Hoogen J."/>
            <person name="Gungor B."/>
            <person name="Hartog M."/>
            <person name="Hontelez J."/>
            <person name="Verver J."/>
            <person name="Yang W.-C."/>
            <person name="Schijlen E."/>
            <person name="Repin R."/>
            <person name="Schilthuizen M."/>
            <person name="Schranz E."/>
            <person name="Heidstra R."/>
            <person name="Miyata K."/>
            <person name="Fedorova E."/>
            <person name="Kohlen W."/>
            <person name="Bisseling T."/>
            <person name="Smit S."/>
            <person name="Geurts R."/>
        </authorList>
    </citation>
    <scope>NUCLEOTIDE SEQUENCE [LARGE SCALE GENOMIC DNA]</scope>
    <source>
        <strain evidence="7">cv. RG33-2</strain>
    </source>
</reference>
<dbReference type="Gene3D" id="3.40.50.1820">
    <property type="entry name" value="alpha/beta hydrolase"/>
    <property type="match status" value="1"/>
</dbReference>
<sequence>MSSYQPWFSRGFIGIIFVMQMFVAVNPFPVSDKIVRLPGQPSVSFQQFSGYVTVDEKQQRNLFYYFVEAEKDPHSKPLVLWFNGGPGCSSVGVGAFTEHGPFIVASGKTIVKNKYSWNKVANMLYLESPAGVGFSYSANKSFYTHVDDAITAKDSLTFLQRWFGKFPEYKNSDFFIAGESYAGHYVPQLAYLLVDSKVNINLKGILIGNPALEFSTDTNSEMTYYWSHGLISESTYNLFDTVCDYAEFYKAAAIDKVDPPTACIPAFIQYAKERTSFIDYYFVVGNYCKTSINEKHSLRKMLENKALRSKLLENLSSSDSELIMALEDDMKGEDANYEDCIEEKAKTYLNRKDVQKALHARLVGVDEWKICSTKNLQYDRRDLYKESAINVVGGLVLAGIRAIVYSGDQDSVVPFLGTRVLVGQLAKTLGLKTTVPYSAWFNSKQVGGWTQVYGDKLTFATVRGASHGTPTSQPERSFLLFKSFLQGKPLPLEPK</sequence>
<accession>A0A2P5FRR7</accession>
<keyword evidence="4" id="KW-0378">Hydrolase</keyword>
<organism evidence="6 7">
    <name type="scientific">Trema orientale</name>
    <name type="common">Charcoal tree</name>
    <name type="synonym">Celtis orientalis</name>
    <dbReference type="NCBI Taxonomy" id="63057"/>
    <lineage>
        <taxon>Eukaryota</taxon>
        <taxon>Viridiplantae</taxon>
        <taxon>Streptophyta</taxon>
        <taxon>Embryophyta</taxon>
        <taxon>Tracheophyta</taxon>
        <taxon>Spermatophyta</taxon>
        <taxon>Magnoliopsida</taxon>
        <taxon>eudicotyledons</taxon>
        <taxon>Gunneridae</taxon>
        <taxon>Pentapetalae</taxon>
        <taxon>rosids</taxon>
        <taxon>fabids</taxon>
        <taxon>Rosales</taxon>
        <taxon>Cannabaceae</taxon>
        <taxon>Trema</taxon>
    </lineage>
</organism>
<dbReference type="Gene3D" id="3.40.50.11320">
    <property type="match status" value="1"/>
</dbReference>